<comment type="caution">
    <text evidence="2">The sequence shown here is derived from an EMBL/GenBank/DDBJ whole genome shotgun (WGS) entry which is preliminary data.</text>
</comment>
<organism evidence="2 3">
    <name type="scientific">Rubroshorea leprosula</name>
    <dbReference type="NCBI Taxonomy" id="152421"/>
    <lineage>
        <taxon>Eukaryota</taxon>
        <taxon>Viridiplantae</taxon>
        <taxon>Streptophyta</taxon>
        <taxon>Embryophyta</taxon>
        <taxon>Tracheophyta</taxon>
        <taxon>Spermatophyta</taxon>
        <taxon>Magnoliopsida</taxon>
        <taxon>eudicotyledons</taxon>
        <taxon>Gunneridae</taxon>
        <taxon>Pentapetalae</taxon>
        <taxon>rosids</taxon>
        <taxon>malvids</taxon>
        <taxon>Malvales</taxon>
        <taxon>Dipterocarpaceae</taxon>
        <taxon>Rubroshorea</taxon>
    </lineage>
</organism>
<dbReference type="Proteomes" id="UP001054252">
    <property type="component" value="Unassembled WGS sequence"/>
</dbReference>
<keyword evidence="3" id="KW-1185">Reference proteome</keyword>
<feature type="compositionally biased region" description="Polar residues" evidence="1">
    <location>
        <begin position="155"/>
        <end position="164"/>
    </location>
</feature>
<feature type="region of interest" description="Disordered" evidence="1">
    <location>
        <begin position="1"/>
        <end position="29"/>
    </location>
</feature>
<gene>
    <name evidence="2" type="ORF">SLEP1_g59057</name>
</gene>
<name>A0AAV5MUU3_9ROSI</name>
<protein>
    <submittedName>
        <fullName evidence="2">Uncharacterized protein</fullName>
    </submittedName>
</protein>
<dbReference type="EMBL" id="BPVZ01000719">
    <property type="protein sequence ID" value="GKV52481.1"/>
    <property type="molecule type" value="Genomic_DNA"/>
</dbReference>
<reference evidence="2 3" key="1">
    <citation type="journal article" date="2021" name="Commun. Biol.">
        <title>The genome of Shorea leprosula (Dipterocarpaceae) highlights the ecological relevance of drought in aseasonal tropical rainforests.</title>
        <authorList>
            <person name="Ng K.K.S."/>
            <person name="Kobayashi M.J."/>
            <person name="Fawcett J.A."/>
            <person name="Hatakeyama M."/>
            <person name="Paape T."/>
            <person name="Ng C.H."/>
            <person name="Ang C.C."/>
            <person name="Tnah L.H."/>
            <person name="Lee C.T."/>
            <person name="Nishiyama T."/>
            <person name="Sese J."/>
            <person name="O'Brien M.J."/>
            <person name="Copetti D."/>
            <person name="Mohd Noor M.I."/>
            <person name="Ong R.C."/>
            <person name="Putra M."/>
            <person name="Sireger I.Z."/>
            <person name="Indrioko S."/>
            <person name="Kosugi Y."/>
            <person name="Izuno A."/>
            <person name="Isagi Y."/>
            <person name="Lee S.L."/>
            <person name="Shimizu K.K."/>
        </authorList>
    </citation>
    <scope>NUCLEOTIDE SEQUENCE [LARGE SCALE GENOMIC DNA]</scope>
    <source>
        <strain evidence="2">214</strain>
    </source>
</reference>
<feature type="compositionally biased region" description="Polar residues" evidence="1">
    <location>
        <begin position="1"/>
        <end position="24"/>
    </location>
</feature>
<dbReference type="AlphaFoldDB" id="A0AAV5MUU3"/>
<proteinExistence type="predicted"/>
<accession>A0AAV5MUU3</accession>
<sequence>MQKSLLSGGTISNGQMGKRSSSSVGPGEFASRHSWKLESLLEEKREIHSLYPLLLRASKKYPPSPSPAVLVIAPPVLVPVAVGPVEPLPRQDYGKEKIRGYSRSSPVSDPASDVSDPISAEANAILESVKESTAEEGSTFNASFESSSVSPTLISTTSVTSHEIPSSKPPEPDFELTERNGRTLGLTRRGLRLAYLPSGTRSSKTDTGFPYFLYEDTLARFKFSFQGRKSNWKTAIESAVSEWSYLAPLNDTREKVMKELCLFKRSLSGSSTSSLNVEILVGSGFASKGEKERNSLCCHKKGLVS</sequence>
<evidence type="ECO:0000256" key="1">
    <source>
        <dbReference type="SAM" id="MobiDB-lite"/>
    </source>
</evidence>
<evidence type="ECO:0000313" key="2">
    <source>
        <dbReference type="EMBL" id="GKV52481.1"/>
    </source>
</evidence>
<evidence type="ECO:0000313" key="3">
    <source>
        <dbReference type="Proteomes" id="UP001054252"/>
    </source>
</evidence>
<feature type="region of interest" description="Disordered" evidence="1">
    <location>
        <begin position="155"/>
        <end position="177"/>
    </location>
</feature>